<proteinExistence type="inferred from homology"/>
<sequence length="277" mass="31524">MTRPQLFRLHAQPSKRMNIFLMIIPFVLLIALYFVASYYRHLSNESDKLLPTLSQMIDAFIRMAFIQDRRTGDYLLLTDTLHSLYRIFTGVFLASITALMVGLNMGLYKGFKALTGPLVTFIAMIPPLSILPIIFITFGVGDFGKVMLIFIGTAPIIARDISLYVSSIQRETIIKAQTLGAKDLAITYRIIMPMVIPKLIDSIRLSLGSAWLFVIAAEGISSTSGLGYRIFLMRRYMNMEVIIPYVILITLLGVSMDWALRYFVKKRYNWYFAINNS</sequence>
<evidence type="ECO:0000256" key="4">
    <source>
        <dbReference type="ARBA" id="ARBA00022692"/>
    </source>
</evidence>
<dbReference type="Gene3D" id="1.10.3720.10">
    <property type="entry name" value="MetI-like"/>
    <property type="match status" value="1"/>
</dbReference>
<dbReference type="InterPro" id="IPR035906">
    <property type="entry name" value="MetI-like_sf"/>
</dbReference>
<dbReference type="STRING" id="1219077.VAZ01S_055_00040"/>
<dbReference type="Pfam" id="PF00528">
    <property type="entry name" value="BPD_transp_1"/>
    <property type="match status" value="1"/>
</dbReference>
<evidence type="ECO:0000256" key="5">
    <source>
        <dbReference type="ARBA" id="ARBA00022989"/>
    </source>
</evidence>
<feature type="domain" description="ABC transmembrane type-1" evidence="8">
    <location>
        <begin position="84"/>
        <end position="260"/>
    </location>
</feature>
<feature type="transmembrane region" description="Helical" evidence="7">
    <location>
        <begin position="118"/>
        <end position="140"/>
    </location>
</feature>
<dbReference type="PROSITE" id="PS50928">
    <property type="entry name" value="ABC_TM1"/>
    <property type="match status" value="1"/>
</dbReference>
<evidence type="ECO:0000256" key="1">
    <source>
        <dbReference type="ARBA" id="ARBA00004651"/>
    </source>
</evidence>
<protein>
    <submittedName>
        <fullName evidence="9">Putative ABC transporter permease protein</fullName>
    </submittedName>
</protein>
<dbReference type="InterPro" id="IPR000515">
    <property type="entry name" value="MetI-like"/>
</dbReference>
<name>U3CF09_9VIBR</name>
<evidence type="ECO:0000313" key="9">
    <source>
        <dbReference type="EMBL" id="GAD76878.1"/>
    </source>
</evidence>
<evidence type="ECO:0000256" key="7">
    <source>
        <dbReference type="RuleBase" id="RU363032"/>
    </source>
</evidence>
<evidence type="ECO:0000256" key="6">
    <source>
        <dbReference type="ARBA" id="ARBA00023136"/>
    </source>
</evidence>
<dbReference type="PANTHER" id="PTHR30151">
    <property type="entry name" value="ALKANE SULFONATE ABC TRANSPORTER-RELATED, MEMBRANE SUBUNIT"/>
    <property type="match status" value="1"/>
</dbReference>
<dbReference type="eggNOG" id="COG0600">
    <property type="taxonomic scope" value="Bacteria"/>
</dbReference>
<evidence type="ECO:0000259" key="8">
    <source>
        <dbReference type="PROSITE" id="PS50928"/>
    </source>
</evidence>
<keyword evidence="4 7" id="KW-0812">Transmembrane</keyword>
<dbReference type="EMBL" id="BATL01000055">
    <property type="protein sequence ID" value="GAD76878.1"/>
    <property type="molecule type" value="Genomic_DNA"/>
</dbReference>
<dbReference type="SUPFAM" id="SSF161098">
    <property type="entry name" value="MetI-like"/>
    <property type="match status" value="1"/>
</dbReference>
<reference evidence="9 10" key="1">
    <citation type="submission" date="2013-09" db="EMBL/GenBank/DDBJ databases">
        <title>Whole genome shotgun sequence of Vibrio azureus NBRC 104587.</title>
        <authorList>
            <person name="Isaki S."/>
            <person name="Hosoyama A."/>
            <person name="Numata M."/>
            <person name="Hashimoto M."/>
            <person name="Hosoyama Y."/>
            <person name="Tsuchikane K."/>
            <person name="Noguchi M."/>
            <person name="Hirakata S."/>
            <person name="Ichikawa N."/>
            <person name="Ohji S."/>
            <person name="Yamazoe A."/>
            <person name="Fujita N."/>
        </authorList>
    </citation>
    <scope>NUCLEOTIDE SEQUENCE [LARGE SCALE GENOMIC DNA]</scope>
    <source>
        <strain evidence="9 10">NBRC 104587</strain>
    </source>
</reference>
<comment type="caution">
    <text evidence="9">The sequence shown here is derived from an EMBL/GenBank/DDBJ whole genome shotgun (WGS) entry which is preliminary data.</text>
</comment>
<feature type="transmembrane region" description="Helical" evidence="7">
    <location>
        <begin position="84"/>
        <end position="106"/>
    </location>
</feature>
<keyword evidence="6 7" id="KW-0472">Membrane</keyword>
<gene>
    <name evidence="9" type="ORF">VAZ01S_055_00040</name>
</gene>
<comment type="subcellular location">
    <subcellularLocation>
        <location evidence="1 7">Cell membrane</location>
        <topology evidence="1 7">Multi-pass membrane protein</topology>
    </subcellularLocation>
</comment>
<feature type="transmembrane region" description="Helical" evidence="7">
    <location>
        <begin position="241"/>
        <end position="260"/>
    </location>
</feature>
<comment type="similarity">
    <text evidence="7">Belongs to the binding-protein-dependent transport system permease family.</text>
</comment>
<evidence type="ECO:0000256" key="2">
    <source>
        <dbReference type="ARBA" id="ARBA00022448"/>
    </source>
</evidence>
<accession>U3CF09</accession>
<dbReference type="GO" id="GO:0055085">
    <property type="term" value="P:transmembrane transport"/>
    <property type="evidence" value="ECO:0007669"/>
    <property type="project" value="InterPro"/>
</dbReference>
<feature type="transmembrane region" description="Helical" evidence="7">
    <location>
        <begin position="146"/>
        <end position="165"/>
    </location>
</feature>
<keyword evidence="3" id="KW-1003">Cell membrane</keyword>
<feature type="transmembrane region" description="Helical" evidence="7">
    <location>
        <begin position="20"/>
        <end position="39"/>
    </location>
</feature>
<dbReference type="AlphaFoldDB" id="U3CF09"/>
<dbReference type="OrthoDB" id="258894at2"/>
<keyword evidence="10" id="KW-1185">Reference proteome</keyword>
<organism evidence="9 10">
    <name type="scientific">Vibrio azureus NBRC 104587</name>
    <dbReference type="NCBI Taxonomy" id="1219077"/>
    <lineage>
        <taxon>Bacteria</taxon>
        <taxon>Pseudomonadati</taxon>
        <taxon>Pseudomonadota</taxon>
        <taxon>Gammaproteobacteria</taxon>
        <taxon>Vibrionales</taxon>
        <taxon>Vibrionaceae</taxon>
        <taxon>Vibrio</taxon>
    </lineage>
</organism>
<feature type="transmembrane region" description="Helical" evidence="7">
    <location>
        <begin position="202"/>
        <end position="221"/>
    </location>
</feature>
<dbReference type="CDD" id="cd06261">
    <property type="entry name" value="TM_PBP2"/>
    <property type="match status" value="1"/>
</dbReference>
<evidence type="ECO:0000256" key="3">
    <source>
        <dbReference type="ARBA" id="ARBA00022475"/>
    </source>
</evidence>
<keyword evidence="5 7" id="KW-1133">Transmembrane helix</keyword>
<keyword evidence="2 7" id="KW-0813">Transport</keyword>
<dbReference type="Proteomes" id="UP000016567">
    <property type="component" value="Unassembled WGS sequence"/>
</dbReference>
<dbReference type="GO" id="GO:0005886">
    <property type="term" value="C:plasma membrane"/>
    <property type="evidence" value="ECO:0007669"/>
    <property type="project" value="UniProtKB-SubCell"/>
</dbReference>
<dbReference type="PANTHER" id="PTHR30151:SF0">
    <property type="entry name" value="ABC TRANSPORTER PERMEASE PROTEIN MJ0413-RELATED"/>
    <property type="match status" value="1"/>
</dbReference>
<evidence type="ECO:0000313" key="10">
    <source>
        <dbReference type="Proteomes" id="UP000016567"/>
    </source>
</evidence>